<feature type="domain" description="SGNH hydrolase-type esterase" evidence="2">
    <location>
        <begin position="60"/>
        <end position="226"/>
    </location>
</feature>
<organism evidence="3 4">
    <name type="scientific">Novispirillum itersonii</name>
    <name type="common">Aquaspirillum itersonii</name>
    <dbReference type="NCBI Taxonomy" id="189"/>
    <lineage>
        <taxon>Bacteria</taxon>
        <taxon>Pseudomonadati</taxon>
        <taxon>Pseudomonadota</taxon>
        <taxon>Alphaproteobacteria</taxon>
        <taxon>Rhodospirillales</taxon>
        <taxon>Novispirillaceae</taxon>
        <taxon>Novispirillum</taxon>
    </lineage>
</organism>
<evidence type="ECO:0000256" key="1">
    <source>
        <dbReference type="SAM" id="Phobius"/>
    </source>
</evidence>
<dbReference type="GO" id="GO:0006629">
    <property type="term" value="P:lipid metabolic process"/>
    <property type="evidence" value="ECO:0007669"/>
    <property type="project" value="InterPro"/>
</dbReference>
<dbReference type="EMBL" id="JACIIX010000003">
    <property type="protein sequence ID" value="MBB6209877.1"/>
    <property type="molecule type" value="Genomic_DNA"/>
</dbReference>
<dbReference type="InterPro" id="IPR051532">
    <property type="entry name" value="Ester_Hydrolysis_Enzymes"/>
</dbReference>
<dbReference type="PANTHER" id="PTHR30383">
    <property type="entry name" value="THIOESTERASE 1/PROTEASE 1/LYSOPHOSPHOLIPASE L1"/>
    <property type="match status" value="1"/>
</dbReference>
<dbReference type="RefSeq" id="WP_184262488.1">
    <property type="nucleotide sequence ID" value="NZ_JACIIX010000003.1"/>
</dbReference>
<protein>
    <submittedName>
        <fullName evidence="3">Acyl-CoA thioesterase-1</fullName>
        <ecNumber evidence="3">3.1.1.5</ecNumber>
        <ecNumber evidence="3">3.1.2.-</ecNumber>
    </submittedName>
</protein>
<feature type="transmembrane region" description="Helical" evidence="1">
    <location>
        <begin position="21"/>
        <end position="39"/>
    </location>
</feature>
<gene>
    <name evidence="3" type="ORF">FHS48_001285</name>
</gene>
<keyword evidence="1" id="KW-0812">Transmembrane</keyword>
<dbReference type="EC" id="3.1.2.-" evidence="3"/>
<name>A0A7W9ZFW3_NOVIT</name>
<proteinExistence type="predicted"/>
<evidence type="ECO:0000259" key="2">
    <source>
        <dbReference type="Pfam" id="PF13472"/>
    </source>
</evidence>
<dbReference type="Pfam" id="PF13472">
    <property type="entry name" value="Lipase_GDSL_2"/>
    <property type="match status" value="1"/>
</dbReference>
<keyword evidence="1" id="KW-0472">Membrane</keyword>
<reference evidence="3 4" key="1">
    <citation type="submission" date="2020-08" db="EMBL/GenBank/DDBJ databases">
        <title>Genomic Encyclopedia of Type Strains, Phase IV (KMG-IV): sequencing the most valuable type-strain genomes for metagenomic binning, comparative biology and taxonomic classification.</title>
        <authorList>
            <person name="Goeker M."/>
        </authorList>
    </citation>
    <scope>NUCLEOTIDE SEQUENCE [LARGE SCALE GENOMIC DNA]</scope>
    <source>
        <strain evidence="3 4">DSM 11590</strain>
    </source>
</reference>
<evidence type="ECO:0000313" key="4">
    <source>
        <dbReference type="Proteomes" id="UP000544872"/>
    </source>
</evidence>
<keyword evidence="1" id="KW-1133">Transmembrane helix</keyword>
<keyword evidence="4" id="KW-1185">Reference proteome</keyword>
<dbReference type="PROSITE" id="PS01098">
    <property type="entry name" value="LIPASE_GDSL_SER"/>
    <property type="match status" value="1"/>
</dbReference>
<evidence type="ECO:0000313" key="3">
    <source>
        <dbReference type="EMBL" id="MBB6209877.1"/>
    </source>
</evidence>
<accession>A0A7W9ZFW3</accession>
<dbReference type="Gene3D" id="3.40.50.1110">
    <property type="entry name" value="SGNH hydrolase"/>
    <property type="match status" value="1"/>
</dbReference>
<dbReference type="GO" id="GO:0004622">
    <property type="term" value="F:phosphatidylcholine lysophospholipase activity"/>
    <property type="evidence" value="ECO:0007669"/>
    <property type="project" value="UniProtKB-EC"/>
</dbReference>
<sequence length="251" mass="27282">MTLLRPCWQHFRIADILRRQALWAYAAVFAIVNVLLLPIPPAAAQTTAPAGSQKTLKILALGDSLTAGYNLPNGQSVPDQLARLLAASPVIQENRLKLEMINGGLSGDTSAGGLARLDWMLTDRPDLVIIELGANDALRGLSPDDTRLNLVAIIQALQEARIGILLTGMLAPPNVYSKDDMTEFNGIYPELAAEFGVPLYPFFLDGVAGNPALLQKDGMHPTEQGTREIARRILPDLEEVIRSVLEKRENS</sequence>
<dbReference type="InterPro" id="IPR008265">
    <property type="entry name" value="Lipase_GDSL_AS"/>
</dbReference>
<dbReference type="CDD" id="cd01822">
    <property type="entry name" value="Lysophospholipase_L1_like"/>
    <property type="match status" value="1"/>
</dbReference>
<dbReference type="Proteomes" id="UP000544872">
    <property type="component" value="Unassembled WGS sequence"/>
</dbReference>
<dbReference type="InterPro" id="IPR013830">
    <property type="entry name" value="SGNH_hydro"/>
</dbReference>
<comment type="caution">
    <text evidence="3">The sequence shown here is derived from an EMBL/GenBank/DDBJ whole genome shotgun (WGS) entry which is preliminary data.</text>
</comment>
<dbReference type="EC" id="3.1.1.5" evidence="3"/>
<dbReference type="SUPFAM" id="SSF52266">
    <property type="entry name" value="SGNH hydrolase"/>
    <property type="match status" value="1"/>
</dbReference>
<dbReference type="PANTHER" id="PTHR30383:SF24">
    <property type="entry name" value="THIOESTERASE 1_PROTEASE 1_LYSOPHOSPHOLIPASE L1"/>
    <property type="match status" value="1"/>
</dbReference>
<dbReference type="AlphaFoldDB" id="A0A7W9ZFW3"/>
<dbReference type="InterPro" id="IPR036514">
    <property type="entry name" value="SGNH_hydro_sf"/>
</dbReference>
<keyword evidence="3" id="KW-0378">Hydrolase</keyword>